<accession>A0A2M8P049</accession>
<protein>
    <recommendedName>
        <fullName evidence="3">Histidine phosphatase family protein</fullName>
    </recommendedName>
</protein>
<dbReference type="InterPro" id="IPR029033">
    <property type="entry name" value="His_PPase_superfam"/>
</dbReference>
<proteinExistence type="predicted"/>
<dbReference type="EMBL" id="PGTK01000005">
    <property type="protein sequence ID" value="PJF30917.1"/>
    <property type="molecule type" value="Genomic_DNA"/>
</dbReference>
<dbReference type="SUPFAM" id="SSF53254">
    <property type="entry name" value="Phosphoglycerate mutase-like"/>
    <property type="match status" value="1"/>
</dbReference>
<comment type="caution">
    <text evidence="1">The sequence shown here is derived from an EMBL/GenBank/DDBJ whole genome shotgun (WGS) entry which is preliminary data.</text>
</comment>
<dbReference type="AlphaFoldDB" id="A0A2M8P049"/>
<reference evidence="1 2" key="1">
    <citation type="submission" date="2017-11" db="EMBL/GenBank/DDBJ databases">
        <title>Evolution of Phototrophy in the Chloroflexi Phylum Driven by Horizontal Gene Transfer.</title>
        <authorList>
            <person name="Ward L.M."/>
            <person name="Hemp J."/>
            <person name="Shih P.M."/>
            <person name="Mcglynn S.E."/>
            <person name="Fischer W."/>
        </authorList>
    </citation>
    <scope>NUCLEOTIDE SEQUENCE [LARGE SCALE GENOMIC DNA]</scope>
    <source>
        <strain evidence="1">CP2_2F</strain>
    </source>
</reference>
<evidence type="ECO:0008006" key="3">
    <source>
        <dbReference type="Google" id="ProtNLM"/>
    </source>
</evidence>
<dbReference type="Gene3D" id="3.40.50.1240">
    <property type="entry name" value="Phosphoglycerate mutase-like"/>
    <property type="match status" value="1"/>
</dbReference>
<organism evidence="1 2">
    <name type="scientific">Candidatus Thermofonsia Clade 1 bacterium</name>
    <dbReference type="NCBI Taxonomy" id="2364210"/>
    <lineage>
        <taxon>Bacteria</taxon>
        <taxon>Bacillati</taxon>
        <taxon>Chloroflexota</taxon>
        <taxon>Candidatus Thermofontia</taxon>
        <taxon>Candidatus Thermofonsia Clade 1</taxon>
    </lineage>
</organism>
<dbReference type="Proteomes" id="UP000228921">
    <property type="component" value="Unassembled WGS sequence"/>
</dbReference>
<gene>
    <name evidence="1" type="ORF">CUN51_05375</name>
</gene>
<evidence type="ECO:0000313" key="2">
    <source>
        <dbReference type="Proteomes" id="UP000228921"/>
    </source>
</evidence>
<name>A0A2M8P049_9CHLR</name>
<evidence type="ECO:0000313" key="1">
    <source>
        <dbReference type="EMBL" id="PJF30917.1"/>
    </source>
</evidence>
<sequence>MRILEHRRHSIRTKPSPHLNQAGVRLARRVGETMGDFALVVTSTLPRAFETAIAMGYAVHEQREALAHMPEAVDRELKHPMTFADYMAVVRRGGAAARYAAEQAALLRELVERVREGEAVLVISHGAIVELSAVGALPEADLSAWGGEIGHCEGVRLFYEGGAFVRGEVLRVG</sequence>